<keyword evidence="3" id="KW-1185">Reference proteome</keyword>
<dbReference type="EMBL" id="JAVYJV010000007">
    <property type="protein sequence ID" value="KAK4366723.1"/>
    <property type="molecule type" value="Genomic_DNA"/>
</dbReference>
<accession>A0AAE1SC66</accession>
<proteinExistence type="predicted"/>
<feature type="region of interest" description="Disordered" evidence="1">
    <location>
        <begin position="1"/>
        <end position="26"/>
    </location>
</feature>
<dbReference type="AlphaFoldDB" id="A0AAE1SC66"/>
<gene>
    <name evidence="2" type="ORF">RND71_014603</name>
</gene>
<reference evidence="2" key="1">
    <citation type="submission" date="2023-12" db="EMBL/GenBank/DDBJ databases">
        <title>Genome assembly of Anisodus tanguticus.</title>
        <authorList>
            <person name="Wang Y.-J."/>
        </authorList>
    </citation>
    <scope>NUCLEOTIDE SEQUENCE</scope>
    <source>
        <strain evidence="2">KB-2021</strain>
        <tissue evidence="2">Leaf</tissue>
    </source>
</reference>
<protein>
    <submittedName>
        <fullName evidence="2">Uncharacterized protein</fullName>
    </submittedName>
</protein>
<evidence type="ECO:0000313" key="2">
    <source>
        <dbReference type="EMBL" id="KAK4366723.1"/>
    </source>
</evidence>
<sequence length="81" mass="9302">MAREAHAEWARRKRSVEEKHSSSFPSLSGCLPEQLNEMQVQFPLCLILVDRSLVEGNSRLVYKDSNTWLPDLENSQEVVTD</sequence>
<feature type="compositionally biased region" description="Basic and acidic residues" evidence="1">
    <location>
        <begin position="1"/>
        <end position="21"/>
    </location>
</feature>
<name>A0AAE1SC66_9SOLA</name>
<organism evidence="2 3">
    <name type="scientific">Anisodus tanguticus</name>
    <dbReference type="NCBI Taxonomy" id="243964"/>
    <lineage>
        <taxon>Eukaryota</taxon>
        <taxon>Viridiplantae</taxon>
        <taxon>Streptophyta</taxon>
        <taxon>Embryophyta</taxon>
        <taxon>Tracheophyta</taxon>
        <taxon>Spermatophyta</taxon>
        <taxon>Magnoliopsida</taxon>
        <taxon>eudicotyledons</taxon>
        <taxon>Gunneridae</taxon>
        <taxon>Pentapetalae</taxon>
        <taxon>asterids</taxon>
        <taxon>lamiids</taxon>
        <taxon>Solanales</taxon>
        <taxon>Solanaceae</taxon>
        <taxon>Solanoideae</taxon>
        <taxon>Hyoscyameae</taxon>
        <taxon>Anisodus</taxon>
    </lineage>
</organism>
<evidence type="ECO:0000313" key="3">
    <source>
        <dbReference type="Proteomes" id="UP001291623"/>
    </source>
</evidence>
<evidence type="ECO:0000256" key="1">
    <source>
        <dbReference type="SAM" id="MobiDB-lite"/>
    </source>
</evidence>
<dbReference type="PROSITE" id="PS51257">
    <property type="entry name" value="PROKAR_LIPOPROTEIN"/>
    <property type="match status" value="1"/>
</dbReference>
<dbReference type="Proteomes" id="UP001291623">
    <property type="component" value="Unassembled WGS sequence"/>
</dbReference>
<comment type="caution">
    <text evidence="2">The sequence shown here is derived from an EMBL/GenBank/DDBJ whole genome shotgun (WGS) entry which is preliminary data.</text>
</comment>